<dbReference type="CDD" id="cd11041">
    <property type="entry name" value="CYP503A1-like"/>
    <property type="match status" value="1"/>
</dbReference>
<gene>
    <name evidence="11" type="ORF">UCREL1_11788</name>
</gene>
<dbReference type="InterPro" id="IPR001128">
    <property type="entry name" value="Cyt_P450"/>
</dbReference>
<evidence type="ECO:0000256" key="3">
    <source>
        <dbReference type="ARBA" id="ARBA00022617"/>
    </source>
</evidence>
<evidence type="ECO:0000256" key="10">
    <source>
        <dbReference type="SAM" id="Phobius"/>
    </source>
</evidence>
<dbReference type="AlphaFoldDB" id="M7T3S8"/>
<keyword evidence="10" id="KW-0472">Membrane</keyword>
<dbReference type="PRINTS" id="PR00465">
    <property type="entry name" value="EP450IV"/>
</dbReference>
<evidence type="ECO:0000256" key="8">
    <source>
        <dbReference type="PIRSR" id="PIRSR602403-1"/>
    </source>
</evidence>
<evidence type="ECO:0000256" key="6">
    <source>
        <dbReference type="ARBA" id="ARBA00023004"/>
    </source>
</evidence>
<feature type="binding site" description="axial binding residue" evidence="8">
    <location>
        <position position="477"/>
    </location>
    <ligand>
        <name>heme</name>
        <dbReference type="ChEBI" id="CHEBI:30413"/>
    </ligand>
    <ligandPart>
        <name>Fe</name>
        <dbReference type="ChEBI" id="CHEBI:18248"/>
    </ligandPart>
</feature>
<dbReference type="KEGG" id="ela:UCREL1_11788"/>
<keyword evidence="6 8" id="KW-0408">Iron</keyword>
<evidence type="ECO:0000256" key="9">
    <source>
        <dbReference type="RuleBase" id="RU000461"/>
    </source>
</evidence>
<dbReference type="GO" id="GO:0005506">
    <property type="term" value="F:iron ion binding"/>
    <property type="evidence" value="ECO:0007669"/>
    <property type="project" value="InterPro"/>
</dbReference>
<comment type="similarity">
    <text evidence="2 9">Belongs to the cytochrome P450 family.</text>
</comment>
<keyword evidence="10" id="KW-0812">Transmembrane</keyword>
<dbReference type="InterPro" id="IPR002403">
    <property type="entry name" value="Cyt_P450_E_grp-IV"/>
</dbReference>
<reference evidence="12" key="1">
    <citation type="journal article" date="2013" name="Genome Announc.">
        <title>Draft genome sequence of the grapevine dieback fungus Eutypa lata UCR-EL1.</title>
        <authorList>
            <person name="Blanco-Ulate B."/>
            <person name="Rolshausen P.E."/>
            <person name="Cantu D."/>
        </authorList>
    </citation>
    <scope>NUCLEOTIDE SEQUENCE [LARGE SCALE GENOMIC DNA]</scope>
    <source>
        <strain evidence="12">UCR-EL1</strain>
    </source>
</reference>
<dbReference type="Gene3D" id="1.10.630.10">
    <property type="entry name" value="Cytochrome P450"/>
    <property type="match status" value="1"/>
</dbReference>
<dbReference type="OrthoDB" id="1844152at2759"/>
<dbReference type="InterPro" id="IPR017972">
    <property type="entry name" value="Cyt_P450_CS"/>
</dbReference>
<dbReference type="GO" id="GO:0016705">
    <property type="term" value="F:oxidoreductase activity, acting on paired donors, with incorporation or reduction of molecular oxygen"/>
    <property type="evidence" value="ECO:0007669"/>
    <property type="project" value="InterPro"/>
</dbReference>
<evidence type="ECO:0000256" key="7">
    <source>
        <dbReference type="ARBA" id="ARBA00023033"/>
    </source>
</evidence>
<dbReference type="PANTHER" id="PTHR46206:SF1">
    <property type="entry name" value="P450, PUTATIVE (EUROFUNG)-RELATED"/>
    <property type="match status" value="1"/>
</dbReference>
<protein>
    <submittedName>
        <fullName evidence="11">Putative cytochrome p450 protein</fullName>
    </submittedName>
</protein>
<evidence type="ECO:0000313" key="12">
    <source>
        <dbReference type="Proteomes" id="UP000012174"/>
    </source>
</evidence>
<evidence type="ECO:0000256" key="2">
    <source>
        <dbReference type="ARBA" id="ARBA00010617"/>
    </source>
</evidence>
<name>M7T3S8_EUTLA</name>
<keyword evidence="3 8" id="KW-0349">Heme</keyword>
<evidence type="ECO:0000256" key="5">
    <source>
        <dbReference type="ARBA" id="ARBA00023002"/>
    </source>
</evidence>
<evidence type="ECO:0000256" key="1">
    <source>
        <dbReference type="ARBA" id="ARBA00001971"/>
    </source>
</evidence>
<comment type="cofactor">
    <cofactor evidence="1 8">
        <name>heme</name>
        <dbReference type="ChEBI" id="CHEBI:30413"/>
    </cofactor>
</comment>
<keyword evidence="5 9" id="KW-0560">Oxidoreductase</keyword>
<dbReference type="GO" id="GO:0020037">
    <property type="term" value="F:heme binding"/>
    <property type="evidence" value="ECO:0007669"/>
    <property type="project" value="InterPro"/>
</dbReference>
<dbReference type="SUPFAM" id="SSF48264">
    <property type="entry name" value="Cytochrome P450"/>
    <property type="match status" value="1"/>
</dbReference>
<dbReference type="InterPro" id="IPR036396">
    <property type="entry name" value="Cyt_P450_sf"/>
</dbReference>
<accession>M7T3S8</accession>
<proteinExistence type="inferred from homology"/>
<dbReference type="Pfam" id="PF00067">
    <property type="entry name" value="p450"/>
    <property type="match status" value="1"/>
</dbReference>
<dbReference type="EMBL" id="KB707667">
    <property type="protein sequence ID" value="EMR61275.1"/>
    <property type="molecule type" value="Genomic_DNA"/>
</dbReference>
<keyword evidence="4 8" id="KW-0479">Metal-binding</keyword>
<dbReference type="HOGENOM" id="CLU_022195_9_2_1"/>
<organism evidence="11 12">
    <name type="scientific">Eutypa lata (strain UCR-EL1)</name>
    <name type="common">Grapevine dieback disease fungus</name>
    <name type="synonym">Eutypa armeniacae</name>
    <dbReference type="NCBI Taxonomy" id="1287681"/>
    <lineage>
        <taxon>Eukaryota</taxon>
        <taxon>Fungi</taxon>
        <taxon>Dikarya</taxon>
        <taxon>Ascomycota</taxon>
        <taxon>Pezizomycotina</taxon>
        <taxon>Sordariomycetes</taxon>
        <taxon>Xylariomycetidae</taxon>
        <taxon>Xylariales</taxon>
        <taxon>Diatrypaceae</taxon>
        <taxon>Eutypa</taxon>
    </lineage>
</organism>
<dbReference type="OMA" id="QAKWRNT"/>
<evidence type="ECO:0000256" key="4">
    <source>
        <dbReference type="ARBA" id="ARBA00022723"/>
    </source>
</evidence>
<dbReference type="eggNOG" id="KOG0158">
    <property type="taxonomic scope" value="Eukaryota"/>
</dbReference>
<dbReference type="PANTHER" id="PTHR46206">
    <property type="entry name" value="CYTOCHROME P450"/>
    <property type="match status" value="1"/>
</dbReference>
<dbReference type="Proteomes" id="UP000012174">
    <property type="component" value="Unassembled WGS sequence"/>
</dbReference>
<dbReference type="PROSITE" id="PS00086">
    <property type="entry name" value="CYTOCHROME_P450"/>
    <property type="match status" value="1"/>
</dbReference>
<keyword evidence="7 9" id="KW-0503">Monooxygenase</keyword>
<evidence type="ECO:0000313" key="11">
    <source>
        <dbReference type="EMBL" id="EMR61275.1"/>
    </source>
</evidence>
<keyword evidence="10" id="KW-1133">Transmembrane helix</keyword>
<keyword evidence="12" id="KW-1185">Reference proteome</keyword>
<feature type="transmembrane region" description="Helical" evidence="10">
    <location>
        <begin position="12"/>
        <end position="29"/>
    </location>
</feature>
<dbReference type="GO" id="GO:0004497">
    <property type="term" value="F:monooxygenase activity"/>
    <property type="evidence" value="ECO:0007669"/>
    <property type="project" value="UniProtKB-KW"/>
</dbReference>
<sequence>MLDLEELWNRPAILAPTVFILAFILYQFIRPSKLPDLPILGAKPGEWFPLQRAKWRNTKDMKTATEIAYSQYRDHACIFPVAGAHSFVMLPFKELQWLVEQPDSDVSMHEQTNDALQLDYTVTDPRLVHVPVHVNLVSGLLTRETGNLVPDLLDEIQYSVEGLWGTDADNFKTICVYDVMRRIIGQATNRVFIGLPMCRDAALLDVGMSFAQDIPLVSTVLRFIWKPLRPLAALFLTIPNRIHTNQFYKILRPEIQKRLTEYDARRADPETKAADQEPNDFLQWSIKQAKTLDDPYFSKVDTLAGRVLLLNFASIHTSSFAITHVILDLASSKQEYVEELREEINTVLAEHGGKWNKRALAAMPKLDSVMRESQRVNSFVTVATNRTVVNPKGVTTPSGIHLAQGTTVCTPSYPVFHDPNIYPEPEVFKPFRFAEKRAENAAAEGGDNNASYIQRARQAFATTSPEYTAFGHGRHACPGRFFASSELKLMLAYIVLNYDFEIQEKRPENFWFGMNRVPPMKATINIKRRTTE</sequence>